<keyword evidence="1" id="KW-0732">Signal</keyword>
<dbReference type="RefSeq" id="WP_316700842.1">
    <property type="nucleotide sequence ID" value="NZ_CP136336.1"/>
</dbReference>
<reference evidence="3 4" key="1">
    <citation type="submission" date="2023-10" db="EMBL/GenBank/DDBJ databases">
        <title>Bacteria for the degradation of biodegradable plastic PBAT(Polybutylene adipate terephthalate).</title>
        <authorList>
            <person name="Weon H.-Y."/>
            <person name="Yeon J."/>
        </authorList>
    </citation>
    <scope>NUCLEOTIDE SEQUENCE [LARGE SCALE GENOMIC DNA]</scope>
    <source>
        <strain evidence="3 4">SBD 7-3</strain>
    </source>
</reference>
<dbReference type="Gene3D" id="3.30.1340.30">
    <property type="match status" value="1"/>
</dbReference>
<dbReference type="PANTHER" id="PTHR34606:SF4">
    <property type="entry name" value="OUTER MEMBRANE LIPOPROTEIN DOLP"/>
    <property type="match status" value="1"/>
</dbReference>
<dbReference type="InterPro" id="IPR007055">
    <property type="entry name" value="BON_dom"/>
</dbReference>
<dbReference type="SMART" id="SM00749">
    <property type="entry name" value="BON"/>
    <property type="match status" value="1"/>
</dbReference>
<dbReference type="Pfam" id="PF04972">
    <property type="entry name" value="BON"/>
    <property type="match status" value="2"/>
</dbReference>
<accession>A0ABZ0CT40</accession>
<dbReference type="PANTHER" id="PTHR34606">
    <property type="entry name" value="BON DOMAIN-CONTAINING PROTEIN"/>
    <property type="match status" value="1"/>
</dbReference>
<dbReference type="PROSITE" id="PS50914">
    <property type="entry name" value="BON"/>
    <property type="match status" value="1"/>
</dbReference>
<sequence>MIRQPIRTTLVVSLLAATTALSGCAALLVGGAVVGGSLLATDRRSSGTQLDDQAIEFKANSRIRDLLGDKGHVNATSYNRLLLLTGEVPTEADRTNLEQALSRIDNVKSVVNELAPMFASSLSQRSNDALVTSKVKATLVDAGDISSNAFKVVTERGVVYLMGRVTEREADRAVDLTRSISGVQKVVKVLEVVSEAELAEIDPKAVPKSAAAK</sequence>
<dbReference type="Proteomes" id="UP001303946">
    <property type="component" value="Chromosome"/>
</dbReference>
<evidence type="ECO:0000256" key="1">
    <source>
        <dbReference type="ARBA" id="ARBA00022729"/>
    </source>
</evidence>
<protein>
    <submittedName>
        <fullName evidence="3">BON domain-containing protein</fullName>
    </submittedName>
</protein>
<dbReference type="EMBL" id="CP136336">
    <property type="protein sequence ID" value="WOB08152.1"/>
    <property type="molecule type" value="Genomic_DNA"/>
</dbReference>
<feature type="domain" description="BON" evidence="2">
    <location>
        <begin position="127"/>
        <end position="194"/>
    </location>
</feature>
<dbReference type="PROSITE" id="PS51257">
    <property type="entry name" value="PROKAR_LIPOPROTEIN"/>
    <property type="match status" value="1"/>
</dbReference>
<dbReference type="InterPro" id="IPR014004">
    <property type="entry name" value="Transpt-assoc_nodulatn_dom_bac"/>
</dbReference>
<evidence type="ECO:0000313" key="3">
    <source>
        <dbReference type="EMBL" id="WOB08152.1"/>
    </source>
</evidence>
<gene>
    <name evidence="3" type="ORF">RXV79_25030</name>
</gene>
<proteinExistence type="predicted"/>
<dbReference type="InterPro" id="IPR051686">
    <property type="entry name" value="Lipoprotein_DolP"/>
</dbReference>
<evidence type="ECO:0000313" key="4">
    <source>
        <dbReference type="Proteomes" id="UP001303946"/>
    </source>
</evidence>
<keyword evidence="4" id="KW-1185">Reference proteome</keyword>
<name>A0ABZ0CT40_9BURK</name>
<organism evidence="3 4">
    <name type="scientific">Piscinibacter gummiphilus</name>
    <dbReference type="NCBI Taxonomy" id="946333"/>
    <lineage>
        <taxon>Bacteria</taxon>
        <taxon>Pseudomonadati</taxon>
        <taxon>Pseudomonadota</taxon>
        <taxon>Betaproteobacteria</taxon>
        <taxon>Burkholderiales</taxon>
        <taxon>Sphaerotilaceae</taxon>
        <taxon>Piscinibacter</taxon>
    </lineage>
</organism>
<evidence type="ECO:0000259" key="2">
    <source>
        <dbReference type="PROSITE" id="PS50914"/>
    </source>
</evidence>